<dbReference type="HOGENOM" id="CLU_094206_4_0_6"/>
<dbReference type="EMBL" id="CBSV010000219">
    <property type="protein sequence ID" value="CDH02854.1"/>
    <property type="molecule type" value="Genomic_DNA"/>
</dbReference>
<dbReference type="Proteomes" id="UP000028487">
    <property type="component" value="Unassembled WGS sequence"/>
</dbReference>
<dbReference type="InterPro" id="IPR003458">
    <property type="entry name" value="Phage_T4_Gp38_tail_assem"/>
</dbReference>
<gene>
    <name evidence="2" type="ORF">XBFM1_480034</name>
</gene>
<feature type="region of interest" description="Disordered" evidence="1">
    <location>
        <begin position="50"/>
        <end position="73"/>
    </location>
</feature>
<protein>
    <recommendedName>
        <fullName evidence="4">Tail fiber assembly protein</fullName>
    </recommendedName>
</protein>
<evidence type="ECO:0000256" key="1">
    <source>
        <dbReference type="SAM" id="MobiDB-lite"/>
    </source>
</evidence>
<evidence type="ECO:0000313" key="2">
    <source>
        <dbReference type="EMBL" id="CDH02854.1"/>
    </source>
</evidence>
<dbReference type="RefSeq" id="WP_329888386.1">
    <property type="nucleotide sequence ID" value="NZ_CAWLWD010000044.1"/>
</dbReference>
<dbReference type="Pfam" id="PF02413">
    <property type="entry name" value="Caudo_TAP"/>
    <property type="match status" value="1"/>
</dbReference>
<evidence type="ECO:0000313" key="3">
    <source>
        <dbReference type="Proteomes" id="UP000028487"/>
    </source>
</evidence>
<comment type="caution">
    <text evidence="2">The sequence shown here is derived from an EMBL/GenBank/DDBJ whole genome shotgun (WGS) entry which is preliminary data.</text>
</comment>
<proteinExistence type="predicted"/>
<dbReference type="AlphaFoldDB" id="A0A077NWD8"/>
<name>A0A077NWD8_XENBV</name>
<organism evidence="2 3">
    <name type="scientific">Xenorhabdus bovienii str. feltiae Moldova</name>
    <dbReference type="NCBI Taxonomy" id="1398200"/>
    <lineage>
        <taxon>Bacteria</taxon>
        <taxon>Pseudomonadati</taxon>
        <taxon>Pseudomonadota</taxon>
        <taxon>Gammaproteobacteria</taxon>
        <taxon>Enterobacterales</taxon>
        <taxon>Morganellaceae</taxon>
        <taxon>Xenorhabdus</taxon>
    </lineage>
</organism>
<accession>A0A077NWD8</accession>
<evidence type="ECO:0008006" key="4">
    <source>
        <dbReference type="Google" id="ProtNLM"/>
    </source>
</evidence>
<sequence length="141" mass="16096">MMYAYSAKNNMFYLLSIKQNYINAGSWPDDAIDVVEPVFLEFAAERPPEGKRRVAGADGLPAWADIPPPTPSELQQRAERKKRHLLNDADTQIMRLERIVRRNMATDNEVNLLDSWELYSIALTRLDCSSAFDIGWPEQPA</sequence>
<reference evidence="2" key="1">
    <citation type="submission" date="2013-07" db="EMBL/GenBank/DDBJ databases">
        <title>Sub-species coevolution in mutualistic symbiosis.</title>
        <authorList>
            <person name="Murfin K."/>
            <person name="Klassen J."/>
            <person name="Lee M."/>
            <person name="Forst S."/>
            <person name="Stock P."/>
            <person name="Goodrich-Blair H."/>
        </authorList>
    </citation>
    <scope>NUCLEOTIDE SEQUENCE [LARGE SCALE GENOMIC DNA]</scope>
    <source>
        <strain evidence="2">Feltiae Moldova</strain>
    </source>
</reference>